<sequence>MFSESLAKTVSKWIFKLLILTILNLFPGPIPSSICNLSSLTILYLFKNSLNGTIPDCIGNFSSLSQGNNLHGQIPENFTKGCTLQSFRISNNQIHGLLPGSLGNCKHLRFLDVGNNYLNGTFPHWLGNLDQLEVLILRSNRFYGQFDRSDIAVPFPRLRVIDLSHNNFSGYLPTIFFENLLAIRERYKKIGQPEYIIDKLADGGWNYAFDLSFTTKGLELEFQRLLTTWMAIDFSSNEFVGEIPNKLGELHSLIVLNLSHNSLTGPIPSSLGDLSELESLDLSSNKLHGRIPAELKNLGFLEVLNLSQNNLMGLIPQGKQLDTFSNDSYRGNFGLCGLPLSKGCDNVEETPAKSNPSGDDELDWKFSILMGYGCGLVLGLSMGYIVFATGKPWWFIGIFERVKRRFAER</sequence>
<keyword evidence="10" id="KW-0325">Glycoprotein</keyword>
<keyword evidence="5 11" id="KW-0812">Transmembrane</keyword>
<evidence type="ECO:0000256" key="7">
    <source>
        <dbReference type="ARBA" id="ARBA00022989"/>
    </source>
</evidence>
<dbReference type="SUPFAM" id="SSF52058">
    <property type="entry name" value="L domain-like"/>
    <property type="match status" value="1"/>
</dbReference>
<dbReference type="Pfam" id="PF13855">
    <property type="entry name" value="LRR_8"/>
    <property type="match status" value="2"/>
</dbReference>
<evidence type="ECO:0000256" key="8">
    <source>
        <dbReference type="ARBA" id="ARBA00023136"/>
    </source>
</evidence>
<evidence type="ECO:0000256" key="6">
    <source>
        <dbReference type="ARBA" id="ARBA00022737"/>
    </source>
</evidence>
<keyword evidence="7 11" id="KW-1133">Transmembrane helix</keyword>
<proteinExistence type="inferred from homology"/>
<evidence type="ECO:0000256" key="11">
    <source>
        <dbReference type="SAM" id="Phobius"/>
    </source>
</evidence>
<keyword evidence="13" id="KW-1185">Reference proteome</keyword>
<dbReference type="InterPro" id="IPR003591">
    <property type="entry name" value="Leu-rich_rpt_typical-subtyp"/>
</dbReference>
<keyword evidence="8 11" id="KW-0472">Membrane</keyword>
<name>A0ABR2FXM8_9ROSI</name>
<dbReference type="InterPro" id="IPR001611">
    <property type="entry name" value="Leu-rich_rpt"/>
</dbReference>
<evidence type="ECO:0000256" key="9">
    <source>
        <dbReference type="ARBA" id="ARBA00023170"/>
    </source>
</evidence>
<comment type="subcellular location">
    <subcellularLocation>
        <location evidence="1">Cell membrane</location>
        <topology evidence="1">Single-pass type I membrane protein</topology>
    </subcellularLocation>
</comment>
<dbReference type="PRINTS" id="PR00019">
    <property type="entry name" value="LEURICHRPT"/>
</dbReference>
<evidence type="ECO:0000256" key="5">
    <source>
        <dbReference type="ARBA" id="ARBA00022692"/>
    </source>
</evidence>
<evidence type="ECO:0000256" key="10">
    <source>
        <dbReference type="ARBA" id="ARBA00023180"/>
    </source>
</evidence>
<evidence type="ECO:0000256" key="2">
    <source>
        <dbReference type="ARBA" id="ARBA00009592"/>
    </source>
</evidence>
<feature type="transmembrane region" description="Helical" evidence="11">
    <location>
        <begin position="364"/>
        <end position="387"/>
    </location>
</feature>
<evidence type="ECO:0000313" key="13">
    <source>
        <dbReference type="Proteomes" id="UP001472677"/>
    </source>
</evidence>
<keyword evidence="3" id="KW-1003">Cell membrane</keyword>
<keyword evidence="4" id="KW-0433">Leucine-rich repeat</keyword>
<protein>
    <recommendedName>
        <fullName evidence="14">Receptor-like protein 12</fullName>
    </recommendedName>
</protein>
<evidence type="ECO:0008006" key="14">
    <source>
        <dbReference type="Google" id="ProtNLM"/>
    </source>
</evidence>
<keyword evidence="6" id="KW-0677">Repeat</keyword>
<dbReference type="SMART" id="SM00369">
    <property type="entry name" value="LRR_TYP"/>
    <property type="match status" value="5"/>
</dbReference>
<evidence type="ECO:0000313" key="12">
    <source>
        <dbReference type="EMBL" id="KAK8589026.1"/>
    </source>
</evidence>
<comment type="similarity">
    <text evidence="2">Belongs to the RLP family.</text>
</comment>
<reference evidence="12 13" key="1">
    <citation type="journal article" date="2024" name="G3 (Bethesda)">
        <title>Genome assembly of Hibiscus sabdariffa L. provides insights into metabolisms of medicinal natural products.</title>
        <authorList>
            <person name="Kim T."/>
        </authorList>
    </citation>
    <scope>NUCLEOTIDE SEQUENCE [LARGE SCALE GENOMIC DNA]</scope>
    <source>
        <strain evidence="12">TK-2024</strain>
        <tissue evidence="12">Old leaves</tissue>
    </source>
</reference>
<comment type="caution">
    <text evidence="12">The sequence shown here is derived from an EMBL/GenBank/DDBJ whole genome shotgun (WGS) entry which is preliminary data.</text>
</comment>
<dbReference type="InterPro" id="IPR032675">
    <property type="entry name" value="LRR_dom_sf"/>
</dbReference>
<evidence type="ECO:0000256" key="3">
    <source>
        <dbReference type="ARBA" id="ARBA00022475"/>
    </source>
</evidence>
<dbReference type="PANTHER" id="PTHR27004">
    <property type="entry name" value="RECEPTOR-LIKE PROTEIN 12 ISOFORM X1"/>
    <property type="match status" value="1"/>
</dbReference>
<organism evidence="12 13">
    <name type="scientific">Hibiscus sabdariffa</name>
    <name type="common">roselle</name>
    <dbReference type="NCBI Taxonomy" id="183260"/>
    <lineage>
        <taxon>Eukaryota</taxon>
        <taxon>Viridiplantae</taxon>
        <taxon>Streptophyta</taxon>
        <taxon>Embryophyta</taxon>
        <taxon>Tracheophyta</taxon>
        <taxon>Spermatophyta</taxon>
        <taxon>Magnoliopsida</taxon>
        <taxon>eudicotyledons</taxon>
        <taxon>Gunneridae</taxon>
        <taxon>Pentapetalae</taxon>
        <taxon>rosids</taxon>
        <taxon>malvids</taxon>
        <taxon>Malvales</taxon>
        <taxon>Malvaceae</taxon>
        <taxon>Malvoideae</taxon>
        <taxon>Hibiscus</taxon>
    </lineage>
</organism>
<dbReference type="EMBL" id="JBBPBM010000004">
    <property type="protein sequence ID" value="KAK8589026.1"/>
    <property type="molecule type" value="Genomic_DNA"/>
</dbReference>
<gene>
    <name evidence="12" type="ORF">V6N12_023435</name>
</gene>
<dbReference type="Proteomes" id="UP001472677">
    <property type="component" value="Unassembled WGS sequence"/>
</dbReference>
<dbReference type="Pfam" id="PF00560">
    <property type="entry name" value="LRR_1"/>
    <property type="match status" value="3"/>
</dbReference>
<evidence type="ECO:0000256" key="4">
    <source>
        <dbReference type="ARBA" id="ARBA00022614"/>
    </source>
</evidence>
<keyword evidence="9" id="KW-0675">Receptor</keyword>
<evidence type="ECO:0000256" key="1">
    <source>
        <dbReference type="ARBA" id="ARBA00004251"/>
    </source>
</evidence>
<dbReference type="PANTHER" id="PTHR27004:SF439">
    <property type="entry name" value="LEUCINE-RICH REPEAT-CONTAINING N-TERMINAL PLANT-TYPE DOMAIN-CONTAINING PROTEIN"/>
    <property type="match status" value="1"/>
</dbReference>
<dbReference type="Gene3D" id="3.80.10.10">
    <property type="entry name" value="Ribonuclease Inhibitor"/>
    <property type="match status" value="1"/>
</dbReference>
<accession>A0ABR2FXM8</accession>